<evidence type="ECO:0000259" key="2">
    <source>
        <dbReference type="Pfam" id="PF07244"/>
    </source>
</evidence>
<dbReference type="Pfam" id="PF07244">
    <property type="entry name" value="POTRA"/>
    <property type="match status" value="1"/>
</dbReference>
<keyword evidence="1" id="KW-0812">Transmembrane</keyword>
<dbReference type="GO" id="GO:0019867">
    <property type="term" value="C:outer membrane"/>
    <property type="evidence" value="ECO:0007669"/>
    <property type="project" value="InterPro"/>
</dbReference>
<dbReference type="Gene3D" id="3.10.20.310">
    <property type="entry name" value="membrane protein fhac"/>
    <property type="match status" value="1"/>
</dbReference>
<evidence type="ECO:0000256" key="1">
    <source>
        <dbReference type="SAM" id="Phobius"/>
    </source>
</evidence>
<dbReference type="AlphaFoldDB" id="A0A7L4UPM3"/>
<feature type="transmembrane region" description="Helical" evidence="1">
    <location>
        <begin position="45"/>
        <end position="64"/>
    </location>
</feature>
<keyword evidence="4" id="KW-1185">Reference proteome</keyword>
<protein>
    <submittedName>
        <fullName evidence="3">Surface antigen-like variable number repeat protein</fullName>
    </submittedName>
</protein>
<proteinExistence type="predicted"/>
<name>A0A7L4UPM3_BALHA</name>
<comment type="caution">
    <text evidence="3">The sequence shown here is derived from an EMBL/GenBank/DDBJ whole genome shotgun (WGS) entry which is preliminary data.</text>
</comment>
<reference evidence="3 4" key="1">
    <citation type="submission" date="2018-05" db="EMBL/GenBank/DDBJ databases">
        <title>Genomic Encyclopedia of Type Strains, Phase IV (KMG-IV): sequencing the most valuable type-strain genomes for metagenomic binning, comparative biology and taxonomic classification.</title>
        <authorList>
            <person name="Goeker M."/>
        </authorList>
    </citation>
    <scope>NUCLEOTIDE SEQUENCE [LARGE SCALE GENOMIC DNA]</scope>
    <source>
        <strain evidence="3 4">DSM 28579</strain>
    </source>
</reference>
<gene>
    <name evidence="3" type="ORF">C7377_1648</name>
</gene>
<evidence type="ECO:0000313" key="4">
    <source>
        <dbReference type="Proteomes" id="UP000251835"/>
    </source>
</evidence>
<dbReference type="EMBL" id="QENZ01000005">
    <property type="protein sequence ID" value="PVX50003.1"/>
    <property type="molecule type" value="Genomic_DNA"/>
</dbReference>
<feature type="domain" description="POTRA" evidence="2">
    <location>
        <begin position="175"/>
        <end position="232"/>
    </location>
</feature>
<organism evidence="3 4">
    <name type="scientific">Balneicella halophila</name>
    <dbReference type="NCBI Taxonomy" id="1537566"/>
    <lineage>
        <taxon>Bacteria</taxon>
        <taxon>Pseudomonadati</taxon>
        <taxon>Bacteroidota</taxon>
        <taxon>Bacteroidia</taxon>
        <taxon>Bacteroidales</taxon>
        <taxon>Balneicellaceae</taxon>
        <taxon>Balneicella</taxon>
    </lineage>
</organism>
<keyword evidence="1" id="KW-0472">Membrane</keyword>
<dbReference type="OrthoDB" id="1110633at2"/>
<accession>A0A7L4UPM3</accession>
<evidence type="ECO:0000313" key="3">
    <source>
        <dbReference type="EMBL" id="PVX50003.1"/>
    </source>
</evidence>
<sequence>MKMLSLPGGSIFLLSFSKNLDIKTDIIILFFSTFRPKFLYNLKNILYYIFLGIFLFASAVGSYAQDEQQATDSIFHYEDTNLYKQKQFYNNWKEKASKHKWSNELFNILFDPPTATTPKSISKNSIARSFASHEGKWIRKITFTVTNPFGKTVNGLPTDSTDNKLAEFGNRVHMRTKVSHLKRVMSLNEGEPLDIKLLEENEEKLRSLGYIDEVFLTVTDIGNNEVEIDFILKDRFAWSFSYQANNLVAHKAKVYNKNLWGLGHNARVAYYYNPDKHVQHSLGFEYSIPSIGNSKIQATAIAENTHHNKKLSLELDRTFIDYRTKYAGGLKVSSYKDADHVPTNDIARFDNEINFHEVDLWGGTTLPFNLEAKNEYARYRKALTARLYRVNFTKHPEIKADTNVFLLKTTGALLGYNVSKQQLFLSNLMYSYGRVENIPYGYLAQIFVGTVYNDWNRKGYIGLNFSRGYYNARKSHYFSTRLSGGTFLNRQGFLDGLISAEFSYISRLYRFRDTKHRHFFKVKYIVGLNPTDDFLNLNEDNGLRNFKSEETTGDRKLVVNVEDVFFSPMTIAGFRTAFFSFLDLGYIASDNSKIISSDNIYGGVGLGVRLNNDNFVFKTFQISFSLFFKRPDDVSFFRPDASSVKRQEFTNFYIEKPYFFFQEETFKR</sequence>
<keyword evidence="1" id="KW-1133">Transmembrane helix</keyword>
<dbReference type="InterPro" id="IPR010827">
    <property type="entry name" value="BamA/TamA_POTRA"/>
</dbReference>
<dbReference type="Proteomes" id="UP000251835">
    <property type="component" value="Unassembled WGS sequence"/>
</dbReference>